<dbReference type="InterPro" id="IPR050500">
    <property type="entry name" value="Phos_Acetyltrans/Butyryltrans"/>
</dbReference>
<evidence type="ECO:0000256" key="2">
    <source>
        <dbReference type="ARBA" id="ARBA00004989"/>
    </source>
</evidence>
<dbReference type="InterPro" id="IPR028979">
    <property type="entry name" value="Ser_kin/Pase_Hpr-like_N_sf"/>
</dbReference>
<evidence type="ECO:0000256" key="11">
    <source>
        <dbReference type="ARBA" id="ARBA00031108"/>
    </source>
</evidence>
<comment type="function">
    <text evidence="12">Involved in acetate metabolism.</text>
</comment>
<dbReference type="InterPro" id="IPR027417">
    <property type="entry name" value="P-loop_NTPase"/>
</dbReference>
<evidence type="ECO:0000259" key="13">
    <source>
        <dbReference type="Pfam" id="PF01515"/>
    </source>
</evidence>
<dbReference type="SUPFAM" id="SSF75138">
    <property type="entry name" value="HprK N-terminal domain-like"/>
    <property type="match status" value="1"/>
</dbReference>
<evidence type="ECO:0000256" key="5">
    <source>
        <dbReference type="ARBA" id="ARBA00011643"/>
    </source>
</evidence>
<dbReference type="KEGG" id="daf:Desaf_2181"/>
<dbReference type="AlphaFoldDB" id="F3YWL6"/>
<comment type="pathway">
    <text evidence="2 12">Metabolic intermediate biosynthesis; acetyl-CoA biosynthesis; acetyl-CoA from acetate: step 2/2.</text>
</comment>
<dbReference type="eggNOG" id="COG0280">
    <property type="taxonomic scope" value="Bacteria"/>
</dbReference>
<keyword evidence="10 12" id="KW-0012">Acyltransferase</keyword>
<dbReference type="InterPro" id="IPR004614">
    <property type="entry name" value="P_AcTrfase"/>
</dbReference>
<dbReference type="PIRSF" id="PIRSF006107">
    <property type="entry name" value="PhpActrans_proteobac"/>
    <property type="match status" value="1"/>
</dbReference>
<feature type="domain" description="DRTGG" evidence="14">
    <location>
        <begin position="214"/>
        <end position="327"/>
    </location>
</feature>
<proteinExistence type="inferred from homology"/>
<dbReference type="Pfam" id="PF01515">
    <property type="entry name" value="PTA_PTB"/>
    <property type="match status" value="1"/>
</dbReference>
<comment type="subunit">
    <text evidence="5">Homohexamer.</text>
</comment>
<dbReference type="Proteomes" id="UP000007844">
    <property type="component" value="Chromosome"/>
</dbReference>
<dbReference type="NCBIfam" id="NF007233">
    <property type="entry name" value="PRK09653.1"/>
    <property type="match status" value="1"/>
</dbReference>
<evidence type="ECO:0000256" key="8">
    <source>
        <dbReference type="ARBA" id="ARBA00022490"/>
    </source>
</evidence>
<accession>F3YWL6</accession>
<dbReference type="InterPro" id="IPR042112">
    <property type="entry name" value="P_AcTrfase_dom2"/>
</dbReference>
<dbReference type="HOGENOM" id="CLU_019723_3_0_7"/>
<evidence type="ECO:0000313" key="15">
    <source>
        <dbReference type="EMBL" id="EGJ50509.1"/>
    </source>
</evidence>
<organism evidence="15 16">
    <name type="scientific">Desulfocurvibacter africanus subsp. africanus str. Walvis Bay</name>
    <dbReference type="NCBI Taxonomy" id="690850"/>
    <lineage>
        <taxon>Bacteria</taxon>
        <taxon>Pseudomonadati</taxon>
        <taxon>Thermodesulfobacteriota</taxon>
        <taxon>Desulfovibrionia</taxon>
        <taxon>Desulfovibrionales</taxon>
        <taxon>Desulfovibrionaceae</taxon>
        <taxon>Desulfocurvibacter</taxon>
    </lineage>
</organism>
<dbReference type="EC" id="2.3.1.8" evidence="6 12"/>
<evidence type="ECO:0000256" key="6">
    <source>
        <dbReference type="ARBA" id="ARBA00012707"/>
    </source>
</evidence>
<sequence>MSKNLYITGTESRTGKSAIVLGIMQLVLRDVQRVAFFRPIISTPSKTKKDHDINLILSQFYLGMRYEDAYAYTIQEARDLVNKGQHTAMLETILNKYKDLESRFDFVLLEGTDFLGGDPAFEFDINAEIASNLGCPVLLVANAQHKSEEEIISSTHLAMDTYLQKGTEILAVVVNRADTKNTRHLLAELRKTAKGMLFYVIPEMASLGKPSVAEVQKWLGAEVLYGQDRLETLVDDYVIAAMQVGNFLDYVGKSSLVITPGDRSDIILSTFASRSSASFPDVAGMVLTGGLRPSKNVAKLIEGWTGVPLPVLLVKDHTYKTAQVLTELYGKIEPEDQKKIQTALGTFEECVDTEELRGRLIAACPTKITPKMFEYSLIQMAKSAKQHIVLPEGVSDRVLQAADILLRRGVAELTLLGDEAKVRTKISQLDLNLSGANLVDPIRSPSFDDYVNTYYELRKHKGISLEIARDLMADPTYFGTMMVHKDHADGMVSGSITTTQQTIRPAFEFIKTKPGVSTVSSVFLMCLKDRVLVFGDCAVVPNPTASQLAEIAIQSARTAEIFGVFPRVAMLSYSTGSSGKGEEVEKVMEATRIAKERAPELLIEGPLQYDAAIDPEVAQTKLPGSVVAGQATVFIFPDLNTGNNTYKAVQRAAGAVAIGPVLQGLNKPVNDLSRGCTVPDIVNTVAITAIQAQSKPSKSKVC</sequence>
<dbReference type="GO" id="GO:0008959">
    <property type="term" value="F:phosphate acetyltransferase activity"/>
    <property type="evidence" value="ECO:0007669"/>
    <property type="project" value="UniProtKB-EC"/>
</dbReference>
<keyword evidence="9 12" id="KW-0808">Transferase</keyword>
<comment type="catalytic activity">
    <reaction evidence="12">
        <text>acetyl-CoA + phosphate = acetyl phosphate + CoA</text>
        <dbReference type="Rhea" id="RHEA:19521"/>
        <dbReference type="ChEBI" id="CHEBI:22191"/>
        <dbReference type="ChEBI" id="CHEBI:43474"/>
        <dbReference type="ChEBI" id="CHEBI:57287"/>
        <dbReference type="ChEBI" id="CHEBI:57288"/>
        <dbReference type="EC" id="2.3.1.8"/>
    </reaction>
</comment>
<comment type="domain">
    <text evidence="12">The N-terminal region seems to be important for proper quaternary structure. The C-terminal region contains the substrate-binding site.</text>
</comment>
<gene>
    <name evidence="15" type="ORF">Desaf_2181</name>
</gene>
<dbReference type="RefSeq" id="WP_014260250.1">
    <property type="nucleotide sequence ID" value="NC_016629.1"/>
</dbReference>
<dbReference type="STRING" id="690850.Desaf_2181"/>
<dbReference type="GO" id="GO:0005737">
    <property type="term" value="C:cytoplasm"/>
    <property type="evidence" value="ECO:0007669"/>
    <property type="project" value="UniProtKB-SubCell"/>
</dbReference>
<keyword evidence="16" id="KW-1185">Reference proteome</keyword>
<evidence type="ECO:0000256" key="10">
    <source>
        <dbReference type="ARBA" id="ARBA00023315"/>
    </source>
</evidence>
<comment type="similarity">
    <text evidence="3 12">In the C-terminal section; belongs to the phosphate acetyltransferase and butyryltransferase family.</text>
</comment>
<dbReference type="CDD" id="cd03109">
    <property type="entry name" value="DTBS"/>
    <property type="match status" value="1"/>
</dbReference>
<evidence type="ECO:0000259" key="14">
    <source>
        <dbReference type="Pfam" id="PF07085"/>
    </source>
</evidence>
<evidence type="ECO:0000313" key="16">
    <source>
        <dbReference type="Proteomes" id="UP000007844"/>
    </source>
</evidence>
<reference evidence="15 16" key="1">
    <citation type="journal article" date="2011" name="J. Bacteriol.">
        <title>Genome sequence of the mercury-methylating and pleomorphic Desulfovibrio africanus Strain Walvis Bay.</title>
        <authorList>
            <person name="Brown S.D."/>
            <person name="Wall J.D."/>
            <person name="Kucken A.M."/>
            <person name="Gilmour C.C."/>
            <person name="Podar M."/>
            <person name="Brandt C.C."/>
            <person name="Teshima H."/>
            <person name="Detter J.C."/>
            <person name="Han C.S."/>
            <person name="Land M.L."/>
            <person name="Lucas S."/>
            <person name="Han J."/>
            <person name="Pennacchio L."/>
            <person name="Nolan M."/>
            <person name="Pitluck S."/>
            <person name="Woyke T."/>
            <person name="Goodwin L."/>
            <person name="Palumbo A.V."/>
            <person name="Elias D.A."/>
        </authorList>
    </citation>
    <scope>NUCLEOTIDE SEQUENCE [LARGE SCALE GENOMIC DNA]</scope>
    <source>
        <strain evidence="15 16">Walvis Bay</strain>
    </source>
</reference>
<dbReference type="Pfam" id="PF13500">
    <property type="entry name" value="AAA_26"/>
    <property type="match status" value="1"/>
</dbReference>
<evidence type="ECO:0000256" key="12">
    <source>
        <dbReference type="PIRNR" id="PIRNR006107"/>
    </source>
</evidence>
<dbReference type="NCBIfam" id="TIGR00651">
    <property type="entry name" value="pta"/>
    <property type="match status" value="1"/>
</dbReference>
<dbReference type="PANTHER" id="PTHR43356:SF3">
    <property type="entry name" value="PHOSPHATE ACETYLTRANSFERASE"/>
    <property type="match status" value="1"/>
</dbReference>
<dbReference type="Gene3D" id="3.40.1390.20">
    <property type="entry name" value="HprK N-terminal domain-like"/>
    <property type="match status" value="1"/>
</dbReference>
<protein>
    <recommendedName>
        <fullName evidence="7 12">Phosphate acetyltransferase</fullName>
        <ecNumber evidence="6 12">2.3.1.8</ecNumber>
    </recommendedName>
    <alternativeName>
        <fullName evidence="11 12">Phosphotransacetylase</fullName>
    </alternativeName>
</protein>
<evidence type="ECO:0000256" key="1">
    <source>
        <dbReference type="ARBA" id="ARBA00004496"/>
    </source>
</evidence>
<dbReference type="Gene3D" id="3.40.50.10950">
    <property type="match status" value="1"/>
</dbReference>
<dbReference type="NCBIfam" id="NF004167">
    <property type="entry name" value="PRK05632.1"/>
    <property type="match status" value="1"/>
</dbReference>
<dbReference type="FunFam" id="3.40.50.10750:FF:000001">
    <property type="entry name" value="Phosphate acetyltransferase"/>
    <property type="match status" value="1"/>
</dbReference>
<dbReference type="InterPro" id="IPR010766">
    <property type="entry name" value="DRTGG"/>
</dbReference>
<keyword evidence="8 12" id="KW-0963">Cytoplasm</keyword>
<evidence type="ECO:0000256" key="4">
    <source>
        <dbReference type="ARBA" id="ARBA00009786"/>
    </source>
</evidence>
<dbReference type="InterPro" id="IPR042113">
    <property type="entry name" value="P_AcTrfase_dom1"/>
</dbReference>
<dbReference type="Gene3D" id="3.40.50.300">
    <property type="entry name" value="P-loop containing nucleotide triphosphate hydrolases"/>
    <property type="match status" value="1"/>
</dbReference>
<dbReference type="SUPFAM" id="SSF52540">
    <property type="entry name" value="P-loop containing nucleoside triphosphate hydrolases"/>
    <property type="match status" value="1"/>
</dbReference>
<evidence type="ECO:0000256" key="7">
    <source>
        <dbReference type="ARBA" id="ARBA00021528"/>
    </source>
</evidence>
<comment type="subcellular location">
    <subcellularLocation>
        <location evidence="1 12">Cytoplasm</location>
    </subcellularLocation>
</comment>
<dbReference type="UniPathway" id="UPA00340">
    <property type="reaction ID" value="UER00459"/>
</dbReference>
<dbReference type="SUPFAM" id="SSF53659">
    <property type="entry name" value="Isocitrate/Isopropylmalate dehydrogenase-like"/>
    <property type="match status" value="1"/>
</dbReference>
<dbReference type="Gene3D" id="3.40.50.10750">
    <property type="entry name" value="Isocitrate/Isopropylmalate dehydrogenase-like"/>
    <property type="match status" value="1"/>
</dbReference>
<dbReference type="Pfam" id="PF07085">
    <property type="entry name" value="DRTGG"/>
    <property type="match status" value="1"/>
</dbReference>
<dbReference type="eggNOG" id="COG0857">
    <property type="taxonomic scope" value="Bacteria"/>
</dbReference>
<dbReference type="EMBL" id="CP003221">
    <property type="protein sequence ID" value="EGJ50509.1"/>
    <property type="molecule type" value="Genomic_DNA"/>
</dbReference>
<dbReference type="GO" id="GO:0006085">
    <property type="term" value="P:acetyl-CoA biosynthetic process"/>
    <property type="evidence" value="ECO:0007669"/>
    <property type="project" value="UniProtKB-UniPathway"/>
</dbReference>
<comment type="similarity">
    <text evidence="4 12">In the N-terminal section; belongs to the CobB/CobQ family.</text>
</comment>
<evidence type="ECO:0000256" key="9">
    <source>
        <dbReference type="ARBA" id="ARBA00022679"/>
    </source>
</evidence>
<name>F3YWL6_DESAF</name>
<dbReference type="InterPro" id="IPR016475">
    <property type="entry name" value="P-Actrans_bac"/>
</dbReference>
<dbReference type="PANTHER" id="PTHR43356">
    <property type="entry name" value="PHOSPHATE ACETYLTRANSFERASE"/>
    <property type="match status" value="1"/>
</dbReference>
<evidence type="ECO:0000256" key="3">
    <source>
        <dbReference type="ARBA" id="ARBA00008756"/>
    </source>
</evidence>
<feature type="domain" description="Phosphate acetyl/butaryl transferase" evidence="13">
    <location>
        <begin position="372"/>
        <end position="689"/>
    </location>
</feature>
<dbReference type="InterPro" id="IPR002505">
    <property type="entry name" value="PTA_PTB"/>
</dbReference>